<dbReference type="Proteomes" id="UP001597453">
    <property type="component" value="Unassembled WGS sequence"/>
</dbReference>
<evidence type="ECO:0000313" key="5">
    <source>
        <dbReference type="Proteomes" id="UP001597453"/>
    </source>
</evidence>
<keyword evidence="2 4" id="KW-0378">Hydrolase</keyword>
<dbReference type="InterPro" id="IPR050565">
    <property type="entry name" value="LYPA1-2/EST-like"/>
</dbReference>
<dbReference type="Pfam" id="PF02230">
    <property type="entry name" value="Abhydrolase_2"/>
    <property type="match status" value="1"/>
</dbReference>
<accession>A0ABW5RGK1</accession>
<name>A0ABW5RGK1_9MICO</name>
<comment type="similarity">
    <text evidence="1">Belongs to the AB hydrolase superfamily. AB hydrolase 2 family.</text>
</comment>
<evidence type="ECO:0000259" key="3">
    <source>
        <dbReference type="Pfam" id="PF02230"/>
    </source>
</evidence>
<dbReference type="InterPro" id="IPR029058">
    <property type="entry name" value="AB_hydrolase_fold"/>
</dbReference>
<evidence type="ECO:0000256" key="2">
    <source>
        <dbReference type="ARBA" id="ARBA00022801"/>
    </source>
</evidence>
<organism evidence="4 5">
    <name type="scientific">Gulosibacter bifidus</name>
    <dbReference type="NCBI Taxonomy" id="272239"/>
    <lineage>
        <taxon>Bacteria</taxon>
        <taxon>Bacillati</taxon>
        <taxon>Actinomycetota</taxon>
        <taxon>Actinomycetes</taxon>
        <taxon>Micrococcales</taxon>
        <taxon>Microbacteriaceae</taxon>
        <taxon>Gulosibacter</taxon>
    </lineage>
</organism>
<dbReference type="PANTHER" id="PTHR10655:SF17">
    <property type="entry name" value="LYSOPHOSPHOLIPASE-LIKE PROTEIN 1"/>
    <property type="match status" value="1"/>
</dbReference>
<protein>
    <submittedName>
        <fullName evidence="4">Alpha/beta hydrolase</fullName>
    </submittedName>
</protein>
<feature type="domain" description="Phospholipase/carboxylesterase/thioesterase" evidence="3">
    <location>
        <begin position="19"/>
        <end position="219"/>
    </location>
</feature>
<dbReference type="RefSeq" id="WP_066055439.1">
    <property type="nucleotide sequence ID" value="NZ_JBHUNF010000001.1"/>
</dbReference>
<dbReference type="EMBL" id="JBHUNF010000001">
    <property type="protein sequence ID" value="MFD2673740.1"/>
    <property type="molecule type" value="Genomic_DNA"/>
</dbReference>
<comment type="caution">
    <text evidence="4">The sequence shown here is derived from an EMBL/GenBank/DDBJ whole genome shotgun (WGS) entry which is preliminary data.</text>
</comment>
<dbReference type="PANTHER" id="PTHR10655">
    <property type="entry name" value="LYSOPHOSPHOLIPASE-RELATED"/>
    <property type="match status" value="1"/>
</dbReference>
<dbReference type="InterPro" id="IPR003140">
    <property type="entry name" value="PLipase/COase/thioEstase"/>
</dbReference>
<dbReference type="GO" id="GO:0016787">
    <property type="term" value="F:hydrolase activity"/>
    <property type="evidence" value="ECO:0007669"/>
    <property type="project" value="UniProtKB-KW"/>
</dbReference>
<evidence type="ECO:0000256" key="1">
    <source>
        <dbReference type="ARBA" id="ARBA00006499"/>
    </source>
</evidence>
<dbReference type="Gene3D" id="3.40.50.1820">
    <property type="entry name" value="alpha/beta hydrolase"/>
    <property type="match status" value="1"/>
</dbReference>
<gene>
    <name evidence="4" type="ORF">ACFSUQ_00245</name>
</gene>
<sequence>MTSISPISTVLGANAGLQGRPLVVLMHGYGANEQDLLGVLVELGIGTTDERFDWISVRAPLTAKGQGYAWFPLEEVMKVGDEQESLDTDAIDASCAALVELLDDIAPDVPVIPIGFSQGAVMAIELLRAVPERVLAAVACSGFVVPSAGDQDAELTQLRRPVFFGWGDRDESPIPQQAFPQSAQWLKEHTNATVKNYPELTHAISPEEIADITAFLNTVELPAAQ</sequence>
<keyword evidence="5" id="KW-1185">Reference proteome</keyword>
<reference evidence="5" key="1">
    <citation type="journal article" date="2019" name="Int. J. Syst. Evol. Microbiol.">
        <title>The Global Catalogue of Microorganisms (GCM) 10K type strain sequencing project: providing services to taxonomists for standard genome sequencing and annotation.</title>
        <authorList>
            <consortium name="The Broad Institute Genomics Platform"/>
            <consortium name="The Broad Institute Genome Sequencing Center for Infectious Disease"/>
            <person name="Wu L."/>
            <person name="Ma J."/>
        </authorList>
    </citation>
    <scope>NUCLEOTIDE SEQUENCE [LARGE SCALE GENOMIC DNA]</scope>
    <source>
        <strain evidence="5">TISTR 1511</strain>
    </source>
</reference>
<proteinExistence type="inferred from homology"/>
<evidence type="ECO:0000313" key="4">
    <source>
        <dbReference type="EMBL" id="MFD2673740.1"/>
    </source>
</evidence>
<dbReference type="SUPFAM" id="SSF53474">
    <property type="entry name" value="alpha/beta-Hydrolases"/>
    <property type="match status" value="1"/>
</dbReference>